<dbReference type="Proteomes" id="UP000001542">
    <property type="component" value="Unassembled WGS sequence"/>
</dbReference>
<feature type="transmembrane region" description="Helical" evidence="1">
    <location>
        <begin position="20"/>
        <end position="39"/>
    </location>
</feature>
<reference evidence="2" key="2">
    <citation type="journal article" date="2007" name="Science">
        <title>Draft genome sequence of the sexually transmitted pathogen Trichomonas vaginalis.</title>
        <authorList>
            <person name="Carlton J.M."/>
            <person name="Hirt R.P."/>
            <person name="Silva J.C."/>
            <person name="Delcher A.L."/>
            <person name="Schatz M."/>
            <person name="Zhao Q."/>
            <person name="Wortman J.R."/>
            <person name="Bidwell S.L."/>
            <person name="Alsmark U.C.M."/>
            <person name="Besteiro S."/>
            <person name="Sicheritz-Ponten T."/>
            <person name="Noel C.J."/>
            <person name="Dacks J.B."/>
            <person name="Foster P.G."/>
            <person name="Simillion C."/>
            <person name="Van de Peer Y."/>
            <person name="Miranda-Saavedra D."/>
            <person name="Barton G.J."/>
            <person name="Westrop G.D."/>
            <person name="Mueller S."/>
            <person name="Dessi D."/>
            <person name="Fiori P.L."/>
            <person name="Ren Q."/>
            <person name="Paulsen I."/>
            <person name="Zhang H."/>
            <person name="Bastida-Corcuera F.D."/>
            <person name="Simoes-Barbosa A."/>
            <person name="Brown M.T."/>
            <person name="Hayes R.D."/>
            <person name="Mukherjee M."/>
            <person name="Okumura C.Y."/>
            <person name="Schneider R."/>
            <person name="Smith A.J."/>
            <person name="Vanacova S."/>
            <person name="Villalvazo M."/>
            <person name="Haas B.J."/>
            <person name="Pertea M."/>
            <person name="Feldblyum T.V."/>
            <person name="Utterback T.R."/>
            <person name="Shu C.L."/>
            <person name="Osoegawa K."/>
            <person name="de Jong P.J."/>
            <person name="Hrdy I."/>
            <person name="Horvathova L."/>
            <person name="Zubacova Z."/>
            <person name="Dolezal P."/>
            <person name="Malik S.B."/>
            <person name="Logsdon J.M. Jr."/>
            <person name="Henze K."/>
            <person name="Gupta A."/>
            <person name="Wang C.C."/>
            <person name="Dunne R.L."/>
            <person name="Upcroft J.A."/>
            <person name="Upcroft P."/>
            <person name="White O."/>
            <person name="Salzberg S.L."/>
            <person name="Tang P."/>
            <person name="Chiu C.-H."/>
            <person name="Lee Y.-S."/>
            <person name="Embley T.M."/>
            <person name="Coombs G.H."/>
            <person name="Mottram J.C."/>
            <person name="Tachezy J."/>
            <person name="Fraser-Liggett C.M."/>
            <person name="Johnson P.J."/>
        </authorList>
    </citation>
    <scope>NUCLEOTIDE SEQUENCE [LARGE SCALE GENOMIC DNA]</scope>
    <source>
        <strain evidence="2">G3</strain>
    </source>
</reference>
<evidence type="ECO:0000313" key="2">
    <source>
        <dbReference type="EMBL" id="EAX94697.1"/>
    </source>
</evidence>
<gene>
    <name evidence="2" type="ORF">TVAG_321340</name>
</gene>
<dbReference type="AlphaFoldDB" id="A2FK57"/>
<reference evidence="2" key="1">
    <citation type="submission" date="2006-10" db="EMBL/GenBank/DDBJ databases">
        <authorList>
            <person name="Amadeo P."/>
            <person name="Zhao Q."/>
            <person name="Wortman J."/>
            <person name="Fraser-Liggett C."/>
            <person name="Carlton J."/>
        </authorList>
    </citation>
    <scope>NUCLEOTIDE SEQUENCE</scope>
    <source>
        <strain evidence="2">G3</strain>
    </source>
</reference>
<name>A2FK57_TRIV3</name>
<keyword evidence="3" id="KW-1185">Reference proteome</keyword>
<keyword evidence="1" id="KW-0472">Membrane</keyword>
<dbReference type="KEGG" id="tva:4752439"/>
<protein>
    <submittedName>
        <fullName evidence="2">Uncharacterized protein</fullName>
    </submittedName>
</protein>
<organism evidence="2 3">
    <name type="scientific">Trichomonas vaginalis (strain ATCC PRA-98 / G3)</name>
    <dbReference type="NCBI Taxonomy" id="412133"/>
    <lineage>
        <taxon>Eukaryota</taxon>
        <taxon>Metamonada</taxon>
        <taxon>Parabasalia</taxon>
        <taxon>Trichomonadida</taxon>
        <taxon>Trichomonadidae</taxon>
        <taxon>Trichomonas</taxon>
    </lineage>
</organism>
<dbReference type="InParanoid" id="A2FK57"/>
<dbReference type="EMBL" id="DS113842">
    <property type="protein sequence ID" value="EAX94697.1"/>
    <property type="molecule type" value="Genomic_DNA"/>
</dbReference>
<proteinExistence type="predicted"/>
<keyword evidence="1" id="KW-1133">Transmembrane helix</keyword>
<dbReference type="VEuPathDB" id="TrichDB:TVAG_321340"/>
<keyword evidence="1" id="KW-0812">Transmembrane</keyword>
<evidence type="ECO:0000256" key="1">
    <source>
        <dbReference type="SAM" id="Phobius"/>
    </source>
</evidence>
<dbReference type="VEuPathDB" id="TrichDB:TVAGG3_0625050"/>
<accession>A2FK57</accession>
<evidence type="ECO:0000313" key="3">
    <source>
        <dbReference type="Proteomes" id="UP000001542"/>
    </source>
</evidence>
<sequence>MSSIVVFYFVHVSDWISSLIYFILDHGFLTALIFLSIPYNTSLKVFKMFFDDKYAYQDCERKFLDPMKFVDAPLRDWNEHEEILLIPPILQKLLYTATDFEIQQNDEPLLVSNI</sequence>
<dbReference type="RefSeq" id="XP_001307627.1">
    <property type="nucleotide sequence ID" value="XM_001307626.1"/>
</dbReference>